<proteinExistence type="predicted"/>
<evidence type="ECO:0000313" key="2">
    <source>
        <dbReference type="EMBL" id="MQL52740.1"/>
    </source>
</evidence>
<feature type="transmembrane region" description="Helical" evidence="1">
    <location>
        <begin position="18"/>
        <end position="36"/>
    </location>
</feature>
<organism evidence="2 3">
    <name type="scientific">Desulfofundulus thermobenzoicus</name>
    <dbReference type="NCBI Taxonomy" id="29376"/>
    <lineage>
        <taxon>Bacteria</taxon>
        <taxon>Bacillati</taxon>
        <taxon>Bacillota</taxon>
        <taxon>Clostridia</taxon>
        <taxon>Eubacteriales</taxon>
        <taxon>Peptococcaceae</taxon>
        <taxon>Desulfofundulus</taxon>
    </lineage>
</organism>
<dbReference type="AlphaFoldDB" id="A0A6N7IRR4"/>
<name>A0A6N7IRR4_9FIRM</name>
<keyword evidence="1" id="KW-0472">Membrane</keyword>
<accession>A0A6N7IRR4</accession>
<keyword evidence="1" id="KW-1133">Transmembrane helix</keyword>
<sequence length="62" mass="6945">MLKDLKRLADLMLDESGILQWLLIAAIMVGLGYWGYQRYIKTPAYDAYSSTGNYLNAGINGN</sequence>
<reference evidence="2 3" key="1">
    <citation type="submission" date="2019-10" db="EMBL/GenBank/DDBJ databases">
        <title>Comparative genomics of sulfur disproportionating microorganisms.</title>
        <authorList>
            <person name="Ward L.M."/>
            <person name="Bertran E."/>
            <person name="Johnston D."/>
        </authorList>
    </citation>
    <scope>NUCLEOTIDE SEQUENCE [LARGE SCALE GENOMIC DNA]</scope>
    <source>
        <strain evidence="2 3">DSM 14055</strain>
    </source>
</reference>
<evidence type="ECO:0000256" key="1">
    <source>
        <dbReference type="SAM" id="Phobius"/>
    </source>
</evidence>
<dbReference type="Proteomes" id="UP000441717">
    <property type="component" value="Unassembled WGS sequence"/>
</dbReference>
<dbReference type="RefSeq" id="WP_152947160.1">
    <property type="nucleotide sequence ID" value="NZ_WHYR01000028.1"/>
</dbReference>
<keyword evidence="1" id="KW-0812">Transmembrane</keyword>
<comment type="caution">
    <text evidence="2">The sequence shown here is derived from an EMBL/GenBank/DDBJ whole genome shotgun (WGS) entry which is preliminary data.</text>
</comment>
<dbReference type="EMBL" id="WHYR01000028">
    <property type="protein sequence ID" value="MQL52740.1"/>
    <property type="molecule type" value="Genomic_DNA"/>
</dbReference>
<gene>
    <name evidence="2" type="ORF">GFC01_10790</name>
</gene>
<dbReference type="OrthoDB" id="2112721at2"/>
<protein>
    <submittedName>
        <fullName evidence="2">Uncharacterized protein</fullName>
    </submittedName>
</protein>
<keyword evidence="3" id="KW-1185">Reference proteome</keyword>
<evidence type="ECO:0000313" key="3">
    <source>
        <dbReference type="Proteomes" id="UP000441717"/>
    </source>
</evidence>